<feature type="compositionally biased region" description="Polar residues" evidence="5">
    <location>
        <begin position="491"/>
        <end position="537"/>
    </location>
</feature>
<organism evidence="7 8">
    <name type="scientific">Aulographum hederae CBS 113979</name>
    <dbReference type="NCBI Taxonomy" id="1176131"/>
    <lineage>
        <taxon>Eukaryota</taxon>
        <taxon>Fungi</taxon>
        <taxon>Dikarya</taxon>
        <taxon>Ascomycota</taxon>
        <taxon>Pezizomycotina</taxon>
        <taxon>Dothideomycetes</taxon>
        <taxon>Pleosporomycetidae</taxon>
        <taxon>Aulographales</taxon>
        <taxon>Aulographaceae</taxon>
    </lineage>
</organism>
<feature type="compositionally biased region" description="Low complexity" evidence="5">
    <location>
        <begin position="302"/>
        <end position="320"/>
    </location>
</feature>
<dbReference type="GO" id="GO:0005634">
    <property type="term" value="C:nucleus"/>
    <property type="evidence" value="ECO:0007669"/>
    <property type="project" value="TreeGrafter"/>
</dbReference>
<evidence type="ECO:0000256" key="4">
    <source>
        <dbReference type="PROSITE-ProRule" id="PRU00723"/>
    </source>
</evidence>
<dbReference type="Gene3D" id="4.10.1000.10">
    <property type="entry name" value="Zinc finger, CCCH-type"/>
    <property type="match status" value="1"/>
</dbReference>
<evidence type="ECO:0000256" key="5">
    <source>
        <dbReference type="SAM" id="MobiDB-lite"/>
    </source>
</evidence>
<feature type="compositionally biased region" description="Polar residues" evidence="5">
    <location>
        <begin position="119"/>
        <end position="131"/>
    </location>
</feature>
<keyword evidence="3 4" id="KW-0862">Zinc</keyword>
<evidence type="ECO:0000256" key="3">
    <source>
        <dbReference type="ARBA" id="ARBA00022833"/>
    </source>
</evidence>
<keyword evidence="2 4" id="KW-0863">Zinc-finger</keyword>
<proteinExistence type="predicted"/>
<dbReference type="EMBL" id="ML977149">
    <property type="protein sequence ID" value="KAF1988149.1"/>
    <property type="molecule type" value="Genomic_DNA"/>
</dbReference>
<evidence type="ECO:0000313" key="8">
    <source>
        <dbReference type="Proteomes" id="UP000800041"/>
    </source>
</evidence>
<evidence type="ECO:0000313" key="7">
    <source>
        <dbReference type="EMBL" id="KAF1988149.1"/>
    </source>
</evidence>
<dbReference type="Proteomes" id="UP000800041">
    <property type="component" value="Unassembled WGS sequence"/>
</dbReference>
<dbReference type="InterPro" id="IPR041367">
    <property type="entry name" value="Znf-CCCH_4"/>
</dbReference>
<keyword evidence="1 4" id="KW-0479">Metal-binding</keyword>
<feature type="compositionally biased region" description="Polar residues" evidence="5">
    <location>
        <begin position="360"/>
        <end position="377"/>
    </location>
</feature>
<evidence type="ECO:0000256" key="2">
    <source>
        <dbReference type="ARBA" id="ARBA00022771"/>
    </source>
</evidence>
<dbReference type="AlphaFoldDB" id="A0A6G1H567"/>
<feature type="compositionally biased region" description="Polar residues" evidence="5">
    <location>
        <begin position="460"/>
        <end position="471"/>
    </location>
</feature>
<dbReference type="SUPFAM" id="SSF90229">
    <property type="entry name" value="CCCH zinc finger"/>
    <property type="match status" value="1"/>
</dbReference>
<dbReference type="PANTHER" id="PTHR21099">
    <property type="entry name" value="RAD201"/>
    <property type="match status" value="1"/>
</dbReference>
<evidence type="ECO:0000259" key="6">
    <source>
        <dbReference type="PROSITE" id="PS50103"/>
    </source>
</evidence>
<feature type="region of interest" description="Disordered" evidence="5">
    <location>
        <begin position="108"/>
        <end position="149"/>
    </location>
</feature>
<dbReference type="Pfam" id="PF18044">
    <property type="entry name" value="zf-CCCH_4"/>
    <property type="match status" value="1"/>
</dbReference>
<feature type="compositionally biased region" description="Low complexity" evidence="5">
    <location>
        <begin position="413"/>
        <end position="429"/>
    </location>
</feature>
<dbReference type="GO" id="GO:0008270">
    <property type="term" value="F:zinc ion binding"/>
    <property type="evidence" value="ECO:0007669"/>
    <property type="project" value="UniProtKB-KW"/>
</dbReference>
<feature type="domain" description="C3H1-type" evidence="6">
    <location>
        <begin position="84"/>
        <end position="111"/>
    </location>
</feature>
<feature type="zinc finger region" description="C3H1-type" evidence="4">
    <location>
        <begin position="84"/>
        <end position="111"/>
    </location>
</feature>
<dbReference type="OrthoDB" id="20729at2759"/>
<feature type="compositionally biased region" description="Low complexity" evidence="5">
    <location>
        <begin position="394"/>
        <end position="404"/>
    </location>
</feature>
<dbReference type="InterPro" id="IPR000571">
    <property type="entry name" value="Znf_CCCH"/>
</dbReference>
<dbReference type="PROSITE" id="PS50103">
    <property type="entry name" value="ZF_C3H1"/>
    <property type="match status" value="1"/>
</dbReference>
<reference evidence="7" key="1">
    <citation type="journal article" date="2020" name="Stud. Mycol.">
        <title>101 Dothideomycetes genomes: a test case for predicting lifestyles and emergence of pathogens.</title>
        <authorList>
            <person name="Haridas S."/>
            <person name="Albert R."/>
            <person name="Binder M."/>
            <person name="Bloem J."/>
            <person name="Labutti K."/>
            <person name="Salamov A."/>
            <person name="Andreopoulos B."/>
            <person name="Baker S."/>
            <person name="Barry K."/>
            <person name="Bills G."/>
            <person name="Bluhm B."/>
            <person name="Cannon C."/>
            <person name="Castanera R."/>
            <person name="Culley D."/>
            <person name="Daum C."/>
            <person name="Ezra D."/>
            <person name="Gonzalez J."/>
            <person name="Henrissat B."/>
            <person name="Kuo A."/>
            <person name="Liang C."/>
            <person name="Lipzen A."/>
            <person name="Lutzoni F."/>
            <person name="Magnuson J."/>
            <person name="Mondo S."/>
            <person name="Nolan M."/>
            <person name="Ohm R."/>
            <person name="Pangilinan J."/>
            <person name="Park H.-J."/>
            <person name="Ramirez L."/>
            <person name="Alfaro M."/>
            <person name="Sun H."/>
            <person name="Tritt A."/>
            <person name="Yoshinaga Y."/>
            <person name="Zwiers L.-H."/>
            <person name="Turgeon B."/>
            <person name="Goodwin S."/>
            <person name="Spatafora J."/>
            <person name="Crous P."/>
            <person name="Grigoriev I."/>
        </authorList>
    </citation>
    <scope>NUCLEOTIDE SEQUENCE</scope>
    <source>
        <strain evidence="7">CBS 113979</strain>
    </source>
</reference>
<dbReference type="PANTHER" id="PTHR21099:SF2">
    <property type="entry name" value="SI:CH211-113E8.11"/>
    <property type="match status" value="1"/>
</dbReference>
<feature type="compositionally biased region" description="Polar residues" evidence="5">
    <location>
        <begin position="431"/>
        <end position="453"/>
    </location>
</feature>
<feature type="compositionally biased region" description="Low complexity" evidence="5">
    <location>
        <begin position="472"/>
        <end position="486"/>
    </location>
</feature>
<gene>
    <name evidence="7" type="ORF">K402DRAFT_352039</name>
</gene>
<feature type="region of interest" description="Disordered" evidence="5">
    <location>
        <begin position="283"/>
        <end position="550"/>
    </location>
</feature>
<evidence type="ECO:0000256" key="1">
    <source>
        <dbReference type="ARBA" id="ARBA00022723"/>
    </source>
</evidence>
<dbReference type="SMART" id="SM00356">
    <property type="entry name" value="ZnF_C3H1"/>
    <property type="match status" value="1"/>
</dbReference>
<sequence>MSRACGISTSATNANNADNNNLTLLATQKFPPSICDNALPTSPLTELFPPELSNQDAYASHIKPPSFLCFDASIRSSPASPAKSFTMVVCKFFLQGSCKFGDRCKNEHPRSGGGGHGGQNFNTFSPLQNNPPRGPSDGRSSYPNRRSDGYRNNKIEYPYKLDPEWIKNDLTEDLPNWILSAYGPGRDAPRELIEGQLEQSFEEMRLTYYLAQANGNAQQGAEMEQRALQEARESIRRILGDLDGACRYVVEGEKIHPNRHDVCKQSDSGGPRNLFAKLEGAVSKPFGAGQPTTSQSGGLGQPSGSPAFGKPAFGQPSAPAAGGGFGRPAFGQPAAPAPSGGFGQPAPAAQSAGFGQASPMGQTSTFGQASGMGQTGSFGKPGLPSGGAFGQPAFGQPAFGQSSSSGGGGGFGKPTTGFGQPAFGQPGPGNNTGNSAPAFGQSQSPFGQASPQPATGVFGSGQQQNTANPFGSSNSQQQSASAPSNPFGLPNQPQGQAPPSTAGQSNGFGRPTTSQGQGPSNPFGQQQSQPSKSNGPSATYVAGPGGRQQLQTWHGKPVKYIEGVPFYHKNAGSAGGFTSRFGSAQRNTDDDLERIFHPNGPPMVDGQPVPEEFYDFEGSRRAFEVLRNTGQFEGHMIPEDAPLVDWCDYDC</sequence>
<dbReference type="InterPro" id="IPR036855">
    <property type="entry name" value="Znf_CCCH_sf"/>
</dbReference>
<protein>
    <recommendedName>
        <fullName evidence="6">C3H1-type domain-containing protein</fullName>
    </recommendedName>
</protein>
<name>A0A6G1H567_9PEZI</name>
<feature type="compositionally biased region" description="Low complexity" evidence="5">
    <location>
        <begin position="327"/>
        <end position="359"/>
    </location>
</feature>
<keyword evidence="8" id="KW-1185">Reference proteome</keyword>
<accession>A0A6G1H567</accession>